<organism evidence="1">
    <name type="scientific">Cacopsylla melanoneura</name>
    <dbReference type="NCBI Taxonomy" id="428564"/>
    <lineage>
        <taxon>Eukaryota</taxon>
        <taxon>Metazoa</taxon>
        <taxon>Ecdysozoa</taxon>
        <taxon>Arthropoda</taxon>
        <taxon>Hexapoda</taxon>
        <taxon>Insecta</taxon>
        <taxon>Pterygota</taxon>
        <taxon>Neoptera</taxon>
        <taxon>Paraneoptera</taxon>
        <taxon>Hemiptera</taxon>
        <taxon>Sternorrhyncha</taxon>
        <taxon>Psylloidea</taxon>
        <taxon>Psyllidae</taxon>
        <taxon>Psyllinae</taxon>
        <taxon>Cacopsylla</taxon>
    </lineage>
</organism>
<dbReference type="EMBL" id="HBUF01048012">
    <property type="protein sequence ID" value="CAG6620568.1"/>
    <property type="molecule type" value="Transcribed_RNA"/>
</dbReference>
<accession>A0A8D8M1X8</accession>
<name>A0A8D8M1X8_9HEMI</name>
<sequence>MLINSLRSQQSCVLIELITHILVVLTVQQENSHQLRQVFLETRVVSNLLLAIKNISKDPTQLKLETDESGKQMLTRIFMFLNYMMYTDTGPTSDSSSLRFLHQLCDTIVVFKMEAHFSHLLLLSDTLCRHILAIFILIATQIPDNTPVVSSVLQYDDTLSNIRNSPGGDIQDKVRALVHLIPVLSES</sequence>
<dbReference type="EMBL" id="HBUF01543856">
    <property type="protein sequence ID" value="CAG6756108.1"/>
    <property type="molecule type" value="Transcribed_RNA"/>
</dbReference>
<dbReference type="AlphaFoldDB" id="A0A8D8M1X8"/>
<dbReference type="EMBL" id="HBUF01048013">
    <property type="protein sequence ID" value="CAG6620569.1"/>
    <property type="molecule type" value="Transcribed_RNA"/>
</dbReference>
<dbReference type="EMBL" id="HBUF01543857">
    <property type="protein sequence ID" value="CAG6756110.1"/>
    <property type="molecule type" value="Transcribed_RNA"/>
</dbReference>
<protein>
    <submittedName>
        <fullName evidence="1">Uncharacterized protein</fullName>
    </submittedName>
</protein>
<proteinExistence type="predicted"/>
<reference evidence="1" key="1">
    <citation type="submission" date="2021-05" db="EMBL/GenBank/DDBJ databases">
        <authorList>
            <person name="Alioto T."/>
            <person name="Alioto T."/>
            <person name="Gomez Garrido J."/>
        </authorList>
    </citation>
    <scope>NUCLEOTIDE SEQUENCE</scope>
</reference>
<evidence type="ECO:0000313" key="1">
    <source>
        <dbReference type="EMBL" id="CAG6620569.1"/>
    </source>
</evidence>